<protein>
    <submittedName>
        <fullName evidence="3">Uncharacterized protein</fullName>
    </submittedName>
</protein>
<evidence type="ECO:0000313" key="3">
    <source>
        <dbReference type="EMBL" id="KAJ7742625.1"/>
    </source>
</evidence>
<feature type="transmembrane region" description="Helical" evidence="1">
    <location>
        <begin position="64"/>
        <end position="83"/>
    </location>
</feature>
<keyword evidence="1" id="KW-0812">Transmembrane</keyword>
<sequence>MSAFEVSSGIHSSREYSIRGEHVFVFRASFNLTLTHRTILFLPCCILNCLLTSLSFNRLKTLRLGSLLSCIGSFTSALSTVFAKPTHLPWSAVPFEFASTQFNPARVHPGQRKPIQPS</sequence>
<reference evidence="3" key="1">
    <citation type="submission" date="2023-03" db="EMBL/GenBank/DDBJ databases">
        <title>Massive genome expansion in bonnet fungi (Mycena s.s.) driven by repeated elements and novel gene families across ecological guilds.</title>
        <authorList>
            <consortium name="Lawrence Berkeley National Laboratory"/>
            <person name="Harder C.B."/>
            <person name="Miyauchi S."/>
            <person name="Viragh M."/>
            <person name="Kuo A."/>
            <person name="Thoen E."/>
            <person name="Andreopoulos B."/>
            <person name="Lu D."/>
            <person name="Skrede I."/>
            <person name="Drula E."/>
            <person name="Henrissat B."/>
            <person name="Morin E."/>
            <person name="Kohler A."/>
            <person name="Barry K."/>
            <person name="LaButti K."/>
            <person name="Morin E."/>
            <person name="Salamov A."/>
            <person name="Lipzen A."/>
            <person name="Mereny Z."/>
            <person name="Hegedus B."/>
            <person name="Baldrian P."/>
            <person name="Stursova M."/>
            <person name="Weitz H."/>
            <person name="Taylor A."/>
            <person name="Grigoriev I.V."/>
            <person name="Nagy L.G."/>
            <person name="Martin F."/>
            <person name="Kauserud H."/>
        </authorList>
    </citation>
    <scope>NUCLEOTIDE SEQUENCE</scope>
    <source>
        <strain evidence="3">CBHHK182m</strain>
    </source>
</reference>
<proteinExistence type="predicted"/>
<gene>
    <name evidence="3" type="ORF">B0H16DRAFT_1022314</name>
    <name evidence="2" type="ORF">B0H16DRAFT_637046</name>
</gene>
<evidence type="ECO:0000256" key="1">
    <source>
        <dbReference type="SAM" id="Phobius"/>
    </source>
</evidence>
<keyword evidence="1" id="KW-1133">Transmembrane helix</keyword>
<dbReference type="EMBL" id="JARKIB010000094">
    <property type="protein sequence ID" value="KAJ7742625.1"/>
    <property type="molecule type" value="Genomic_DNA"/>
</dbReference>
<evidence type="ECO:0000313" key="4">
    <source>
        <dbReference type="Proteomes" id="UP001215598"/>
    </source>
</evidence>
<name>A0AAD7N2B4_9AGAR</name>
<feature type="transmembrane region" description="Helical" evidence="1">
    <location>
        <begin position="39"/>
        <end position="57"/>
    </location>
</feature>
<accession>A0AAD7N2B4</accession>
<comment type="caution">
    <text evidence="3">The sequence shown here is derived from an EMBL/GenBank/DDBJ whole genome shotgun (WGS) entry which is preliminary data.</text>
</comment>
<dbReference type="EMBL" id="JARKIB010000401">
    <property type="protein sequence ID" value="KAJ7711212.1"/>
    <property type="molecule type" value="Genomic_DNA"/>
</dbReference>
<keyword evidence="1" id="KW-0472">Membrane</keyword>
<keyword evidence="4" id="KW-1185">Reference proteome</keyword>
<dbReference type="Proteomes" id="UP001215598">
    <property type="component" value="Unassembled WGS sequence"/>
</dbReference>
<evidence type="ECO:0000313" key="2">
    <source>
        <dbReference type="EMBL" id="KAJ7711212.1"/>
    </source>
</evidence>
<organism evidence="3 4">
    <name type="scientific">Mycena metata</name>
    <dbReference type="NCBI Taxonomy" id="1033252"/>
    <lineage>
        <taxon>Eukaryota</taxon>
        <taxon>Fungi</taxon>
        <taxon>Dikarya</taxon>
        <taxon>Basidiomycota</taxon>
        <taxon>Agaricomycotina</taxon>
        <taxon>Agaricomycetes</taxon>
        <taxon>Agaricomycetidae</taxon>
        <taxon>Agaricales</taxon>
        <taxon>Marasmiineae</taxon>
        <taxon>Mycenaceae</taxon>
        <taxon>Mycena</taxon>
    </lineage>
</organism>
<dbReference type="AlphaFoldDB" id="A0AAD7N2B4"/>